<dbReference type="KEGG" id="dwi:6648029"/>
<sequence>MTPVNLLKTNLHQIFSMWPANLILVEIMLNFVTIFGIVHYQYSYNQHDLLYWRNDLMERPLEYLLSSLVLIITIHIIVSCLDSTILTTLVRRYVNRCNKPRLYYEEHYRRFIIMRLVQQLEIALTMQMTEGREDHQHIMMAQELIKRAVNEFRASVRILLWPNRSELIMDPHILYHIDESQLAVLKSLGYSLSRVSRRDLSNSSIRRMLNPAGH</sequence>
<reference evidence="2 3" key="1">
    <citation type="journal article" date="2007" name="Nature">
        <title>Evolution of genes and genomes on the Drosophila phylogeny.</title>
        <authorList>
            <consortium name="Drosophila 12 Genomes Consortium"/>
            <person name="Clark A.G."/>
            <person name="Eisen M.B."/>
            <person name="Smith D.R."/>
            <person name="Bergman C.M."/>
            <person name="Oliver B."/>
            <person name="Markow T.A."/>
            <person name="Kaufman T.C."/>
            <person name="Kellis M."/>
            <person name="Gelbart W."/>
            <person name="Iyer V.N."/>
            <person name="Pollard D.A."/>
            <person name="Sackton T.B."/>
            <person name="Larracuente A.M."/>
            <person name="Singh N.D."/>
            <person name="Abad J.P."/>
            <person name="Abt D.N."/>
            <person name="Adryan B."/>
            <person name="Aguade M."/>
            <person name="Akashi H."/>
            <person name="Anderson W.W."/>
            <person name="Aquadro C.F."/>
            <person name="Ardell D.H."/>
            <person name="Arguello R."/>
            <person name="Artieri C.G."/>
            <person name="Barbash D.A."/>
            <person name="Barker D."/>
            <person name="Barsanti P."/>
            <person name="Batterham P."/>
            <person name="Batzoglou S."/>
            <person name="Begun D."/>
            <person name="Bhutkar A."/>
            <person name="Blanco E."/>
            <person name="Bosak S.A."/>
            <person name="Bradley R.K."/>
            <person name="Brand A.D."/>
            <person name="Brent M.R."/>
            <person name="Brooks A.N."/>
            <person name="Brown R.H."/>
            <person name="Butlin R.K."/>
            <person name="Caggese C."/>
            <person name="Calvi B.R."/>
            <person name="Bernardo de Carvalho A."/>
            <person name="Caspi A."/>
            <person name="Castrezana S."/>
            <person name="Celniker S.E."/>
            <person name="Chang J.L."/>
            <person name="Chapple C."/>
            <person name="Chatterji S."/>
            <person name="Chinwalla A."/>
            <person name="Civetta A."/>
            <person name="Clifton S.W."/>
            <person name="Comeron J.M."/>
            <person name="Costello J.C."/>
            <person name="Coyne J.A."/>
            <person name="Daub J."/>
            <person name="David R.G."/>
            <person name="Delcher A.L."/>
            <person name="Delehaunty K."/>
            <person name="Do C.B."/>
            <person name="Ebling H."/>
            <person name="Edwards K."/>
            <person name="Eickbush T."/>
            <person name="Evans J.D."/>
            <person name="Filipski A."/>
            <person name="Findeiss S."/>
            <person name="Freyhult E."/>
            <person name="Fulton L."/>
            <person name="Fulton R."/>
            <person name="Garcia A.C."/>
            <person name="Gardiner A."/>
            <person name="Garfield D.A."/>
            <person name="Garvin B.E."/>
            <person name="Gibson G."/>
            <person name="Gilbert D."/>
            <person name="Gnerre S."/>
            <person name="Godfrey J."/>
            <person name="Good R."/>
            <person name="Gotea V."/>
            <person name="Gravely B."/>
            <person name="Greenberg A.J."/>
            <person name="Griffiths-Jones S."/>
            <person name="Gross S."/>
            <person name="Guigo R."/>
            <person name="Gustafson E.A."/>
            <person name="Haerty W."/>
            <person name="Hahn M.W."/>
            <person name="Halligan D.L."/>
            <person name="Halpern A.L."/>
            <person name="Halter G.M."/>
            <person name="Han M.V."/>
            <person name="Heger A."/>
            <person name="Hillier L."/>
            <person name="Hinrichs A.S."/>
            <person name="Holmes I."/>
            <person name="Hoskins R.A."/>
            <person name="Hubisz M.J."/>
            <person name="Hultmark D."/>
            <person name="Huntley M.A."/>
            <person name="Jaffe D.B."/>
            <person name="Jagadeeshan S."/>
            <person name="Jeck W.R."/>
            <person name="Johnson J."/>
            <person name="Jones C.D."/>
            <person name="Jordan W.C."/>
            <person name="Karpen G.H."/>
            <person name="Kataoka E."/>
            <person name="Keightley P.D."/>
            <person name="Kheradpour P."/>
            <person name="Kirkness E.F."/>
            <person name="Koerich L.B."/>
            <person name="Kristiansen K."/>
            <person name="Kudrna D."/>
            <person name="Kulathinal R.J."/>
            <person name="Kumar S."/>
            <person name="Kwok R."/>
            <person name="Lander E."/>
            <person name="Langley C.H."/>
            <person name="Lapoint R."/>
            <person name="Lazzaro B.P."/>
            <person name="Lee S.J."/>
            <person name="Levesque L."/>
            <person name="Li R."/>
            <person name="Lin C.F."/>
            <person name="Lin M.F."/>
            <person name="Lindblad-Toh K."/>
            <person name="Llopart A."/>
            <person name="Long M."/>
            <person name="Low L."/>
            <person name="Lozovsky E."/>
            <person name="Lu J."/>
            <person name="Luo M."/>
            <person name="Machado C.A."/>
            <person name="Makalowski W."/>
            <person name="Marzo M."/>
            <person name="Matsuda M."/>
            <person name="Matzkin L."/>
            <person name="McAllister B."/>
            <person name="McBride C.S."/>
            <person name="McKernan B."/>
            <person name="McKernan K."/>
            <person name="Mendez-Lago M."/>
            <person name="Minx P."/>
            <person name="Mollenhauer M.U."/>
            <person name="Montooth K."/>
            <person name="Mount S.M."/>
            <person name="Mu X."/>
            <person name="Myers E."/>
            <person name="Negre B."/>
            <person name="Newfeld S."/>
            <person name="Nielsen R."/>
            <person name="Noor M.A."/>
            <person name="O'Grady P."/>
            <person name="Pachter L."/>
            <person name="Papaceit M."/>
            <person name="Parisi M.J."/>
            <person name="Parisi M."/>
            <person name="Parts L."/>
            <person name="Pedersen J.S."/>
            <person name="Pesole G."/>
            <person name="Phillippy A.M."/>
            <person name="Ponting C.P."/>
            <person name="Pop M."/>
            <person name="Porcelli D."/>
            <person name="Powell J.R."/>
            <person name="Prohaska S."/>
            <person name="Pruitt K."/>
            <person name="Puig M."/>
            <person name="Quesneville H."/>
            <person name="Ram K.R."/>
            <person name="Rand D."/>
            <person name="Rasmussen M.D."/>
            <person name="Reed L.K."/>
            <person name="Reenan R."/>
            <person name="Reily A."/>
            <person name="Remington K.A."/>
            <person name="Rieger T.T."/>
            <person name="Ritchie M.G."/>
            <person name="Robin C."/>
            <person name="Rogers Y.H."/>
            <person name="Rohde C."/>
            <person name="Rozas J."/>
            <person name="Rubenfield M.J."/>
            <person name="Ruiz A."/>
            <person name="Russo S."/>
            <person name="Salzberg S.L."/>
            <person name="Sanchez-Gracia A."/>
            <person name="Saranga D.J."/>
            <person name="Sato H."/>
            <person name="Schaeffer S.W."/>
            <person name="Schatz M.C."/>
            <person name="Schlenke T."/>
            <person name="Schwartz R."/>
            <person name="Segarra C."/>
            <person name="Singh R.S."/>
            <person name="Sirot L."/>
            <person name="Sirota M."/>
            <person name="Sisneros N.B."/>
            <person name="Smith C.D."/>
            <person name="Smith T.F."/>
            <person name="Spieth J."/>
            <person name="Stage D.E."/>
            <person name="Stark A."/>
            <person name="Stephan W."/>
            <person name="Strausberg R.L."/>
            <person name="Strempel S."/>
            <person name="Sturgill D."/>
            <person name="Sutton G."/>
            <person name="Sutton G.G."/>
            <person name="Tao W."/>
            <person name="Teichmann S."/>
            <person name="Tobari Y.N."/>
            <person name="Tomimura Y."/>
            <person name="Tsolas J.M."/>
            <person name="Valente V.L."/>
            <person name="Venter E."/>
            <person name="Venter J.C."/>
            <person name="Vicario S."/>
            <person name="Vieira F.G."/>
            <person name="Vilella A.J."/>
            <person name="Villasante A."/>
            <person name="Walenz B."/>
            <person name="Wang J."/>
            <person name="Wasserman M."/>
            <person name="Watts T."/>
            <person name="Wilson D."/>
            <person name="Wilson R.K."/>
            <person name="Wing R.A."/>
            <person name="Wolfner M.F."/>
            <person name="Wong A."/>
            <person name="Wong G.K."/>
            <person name="Wu C.I."/>
            <person name="Wu G."/>
            <person name="Yamamoto D."/>
            <person name="Yang H.P."/>
            <person name="Yang S.P."/>
            <person name="Yorke J.A."/>
            <person name="Yoshida K."/>
            <person name="Zdobnov E."/>
            <person name="Zhang P."/>
            <person name="Zhang Y."/>
            <person name="Zimin A.V."/>
            <person name="Baldwin J."/>
            <person name="Abdouelleil A."/>
            <person name="Abdulkadir J."/>
            <person name="Abebe A."/>
            <person name="Abera B."/>
            <person name="Abreu J."/>
            <person name="Acer S.C."/>
            <person name="Aftuck L."/>
            <person name="Alexander A."/>
            <person name="An P."/>
            <person name="Anderson E."/>
            <person name="Anderson S."/>
            <person name="Arachi H."/>
            <person name="Azer M."/>
            <person name="Bachantsang P."/>
            <person name="Barry A."/>
            <person name="Bayul T."/>
            <person name="Berlin A."/>
            <person name="Bessette D."/>
            <person name="Bloom T."/>
            <person name="Blye J."/>
            <person name="Boguslavskiy L."/>
            <person name="Bonnet C."/>
            <person name="Boukhgalter B."/>
            <person name="Bourzgui I."/>
            <person name="Brown A."/>
            <person name="Cahill P."/>
            <person name="Channer S."/>
            <person name="Cheshatsang Y."/>
            <person name="Chuda L."/>
            <person name="Citroen M."/>
            <person name="Collymore A."/>
            <person name="Cooke P."/>
            <person name="Costello M."/>
            <person name="D'Aco K."/>
            <person name="Daza R."/>
            <person name="De Haan G."/>
            <person name="DeGray S."/>
            <person name="DeMaso C."/>
            <person name="Dhargay N."/>
            <person name="Dooley K."/>
            <person name="Dooley E."/>
            <person name="Doricent M."/>
            <person name="Dorje P."/>
            <person name="Dorjee K."/>
            <person name="Dupes A."/>
            <person name="Elong R."/>
            <person name="Falk J."/>
            <person name="Farina A."/>
            <person name="Faro S."/>
            <person name="Ferguson D."/>
            <person name="Fisher S."/>
            <person name="Foley C.D."/>
            <person name="Franke A."/>
            <person name="Friedrich D."/>
            <person name="Gadbois L."/>
            <person name="Gearin G."/>
            <person name="Gearin C.R."/>
            <person name="Giannoukos G."/>
            <person name="Goode T."/>
            <person name="Graham J."/>
            <person name="Grandbois E."/>
            <person name="Grewal S."/>
            <person name="Gyaltsen K."/>
            <person name="Hafez N."/>
            <person name="Hagos B."/>
            <person name="Hall J."/>
            <person name="Henson C."/>
            <person name="Hollinger A."/>
            <person name="Honan T."/>
            <person name="Huard M.D."/>
            <person name="Hughes L."/>
            <person name="Hurhula B."/>
            <person name="Husby M.E."/>
            <person name="Kamat A."/>
            <person name="Kanga B."/>
            <person name="Kashin S."/>
            <person name="Khazanovich D."/>
            <person name="Kisner P."/>
            <person name="Lance K."/>
            <person name="Lara M."/>
            <person name="Lee W."/>
            <person name="Lennon N."/>
            <person name="Letendre F."/>
            <person name="LeVine R."/>
            <person name="Lipovsky A."/>
            <person name="Liu X."/>
            <person name="Liu J."/>
            <person name="Liu S."/>
            <person name="Lokyitsang T."/>
            <person name="Lokyitsang Y."/>
            <person name="Lubonja R."/>
            <person name="Lui A."/>
            <person name="MacDonald P."/>
            <person name="Magnisalis V."/>
            <person name="Maru K."/>
            <person name="Matthews C."/>
            <person name="McCusker W."/>
            <person name="McDonough S."/>
            <person name="Mehta T."/>
            <person name="Meldrim J."/>
            <person name="Meneus L."/>
            <person name="Mihai O."/>
            <person name="Mihalev A."/>
            <person name="Mihova T."/>
            <person name="Mittelman R."/>
            <person name="Mlenga V."/>
            <person name="Montmayeur A."/>
            <person name="Mulrain L."/>
            <person name="Navidi A."/>
            <person name="Naylor J."/>
            <person name="Negash T."/>
            <person name="Nguyen T."/>
            <person name="Nguyen N."/>
            <person name="Nicol R."/>
            <person name="Norbu C."/>
            <person name="Norbu N."/>
            <person name="Novod N."/>
            <person name="O'Neill B."/>
            <person name="Osman S."/>
            <person name="Markiewicz E."/>
            <person name="Oyono O.L."/>
            <person name="Patti C."/>
            <person name="Phunkhang P."/>
            <person name="Pierre F."/>
            <person name="Priest M."/>
            <person name="Raghuraman S."/>
            <person name="Rege F."/>
            <person name="Reyes R."/>
            <person name="Rise C."/>
            <person name="Rogov P."/>
            <person name="Ross K."/>
            <person name="Ryan E."/>
            <person name="Settipalli S."/>
            <person name="Shea T."/>
            <person name="Sherpa N."/>
            <person name="Shi L."/>
            <person name="Shih D."/>
            <person name="Sparrow T."/>
            <person name="Spaulding J."/>
            <person name="Stalker J."/>
            <person name="Stange-Thomann N."/>
            <person name="Stavropoulos S."/>
            <person name="Stone C."/>
            <person name="Strader C."/>
            <person name="Tesfaye S."/>
            <person name="Thomson T."/>
            <person name="Thoulutsang Y."/>
            <person name="Thoulutsang D."/>
            <person name="Topham K."/>
            <person name="Topping I."/>
            <person name="Tsamla T."/>
            <person name="Vassiliev H."/>
            <person name="Vo A."/>
            <person name="Wangchuk T."/>
            <person name="Wangdi T."/>
            <person name="Weiand M."/>
            <person name="Wilkinson J."/>
            <person name="Wilson A."/>
            <person name="Yadav S."/>
            <person name="Young G."/>
            <person name="Yu Q."/>
            <person name="Zembek L."/>
            <person name="Zhong D."/>
            <person name="Zimmer A."/>
            <person name="Zwirko Z."/>
            <person name="Jaffe D.B."/>
            <person name="Alvarez P."/>
            <person name="Brockman W."/>
            <person name="Butler J."/>
            <person name="Chin C."/>
            <person name="Gnerre S."/>
            <person name="Grabherr M."/>
            <person name="Kleber M."/>
            <person name="Mauceli E."/>
            <person name="MacCallum I."/>
        </authorList>
    </citation>
    <scope>NUCLEOTIDE SEQUENCE [LARGE SCALE GENOMIC DNA]</scope>
    <source>
        <strain evidence="3">Tucson 14030-0811.24</strain>
    </source>
</reference>
<dbReference type="STRING" id="7260.B4N8C5"/>
<name>B4N8C5_DROWI</name>
<dbReference type="PhylomeDB" id="B4N8C5"/>
<dbReference type="HOGENOM" id="CLU_1241278_0_0_1"/>
<keyword evidence="3" id="KW-1185">Reference proteome</keyword>
<keyword evidence="1" id="KW-0472">Membrane</keyword>
<dbReference type="InterPro" id="IPR031754">
    <property type="entry name" value="DUF4736"/>
</dbReference>
<dbReference type="InParanoid" id="B4N8C5"/>
<evidence type="ECO:0000256" key="1">
    <source>
        <dbReference type="SAM" id="Phobius"/>
    </source>
</evidence>
<proteinExistence type="predicted"/>
<dbReference type="Pfam" id="PF15883">
    <property type="entry name" value="DUF4736"/>
    <property type="match status" value="1"/>
</dbReference>
<protein>
    <submittedName>
        <fullName evidence="2">Uncharacterized protein</fullName>
    </submittedName>
</protein>
<accession>B4N8C5</accession>
<evidence type="ECO:0000313" key="3">
    <source>
        <dbReference type="Proteomes" id="UP000007798"/>
    </source>
</evidence>
<organism evidence="2 3">
    <name type="scientific">Drosophila willistoni</name>
    <name type="common">Fruit fly</name>
    <dbReference type="NCBI Taxonomy" id="7260"/>
    <lineage>
        <taxon>Eukaryota</taxon>
        <taxon>Metazoa</taxon>
        <taxon>Ecdysozoa</taxon>
        <taxon>Arthropoda</taxon>
        <taxon>Hexapoda</taxon>
        <taxon>Insecta</taxon>
        <taxon>Pterygota</taxon>
        <taxon>Neoptera</taxon>
        <taxon>Endopterygota</taxon>
        <taxon>Diptera</taxon>
        <taxon>Brachycera</taxon>
        <taxon>Muscomorpha</taxon>
        <taxon>Ephydroidea</taxon>
        <taxon>Drosophilidae</taxon>
        <taxon>Drosophila</taxon>
        <taxon>Sophophora</taxon>
    </lineage>
</organism>
<dbReference type="AlphaFoldDB" id="B4N8C5"/>
<keyword evidence="1" id="KW-1133">Transmembrane helix</keyword>
<keyword evidence="1" id="KW-0812">Transmembrane</keyword>
<dbReference type="EMBL" id="CH964232">
    <property type="protein sequence ID" value="EDW81376.1"/>
    <property type="molecule type" value="Genomic_DNA"/>
</dbReference>
<evidence type="ECO:0000313" key="2">
    <source>
        <dbReference type="EMBL" id="EDW81376.1"/>
    </source>
</evidence>
<dbReference type="Proteomes" id="UP000007798">
    <property type="component" value="Unassembled WGS sequence"/>
</dbReference>
<feature type="transmembrane region" description="Helical" evidence="1">
    <location>
        <begin position="21"/>
        <end position="43"/>
    </location>
</feature>
<dbReference type="OrthoDB" id="7819501at2759"/>
<gene>
    <name evidence="2" type="primary">Dwil\GK19175</name>
    <name evidence="2" type="ORF">Dwil_GK19175</name>
</gene>
<dbReference type="OMA" id="MGHFNHC"/>
<feature type="transmembrane region" description="Helical" evidence="1">
    <location>
        <begin position="63"/>
        <end position="90"/>
    </location>
</feature>